<dbReference type="Pfam" id="PF17667">
    <property type="entry name" value="Pkinase_fungal"/>
    <property type="match status" value="4"/>
</dbReference>
<organism evidence="2 3">
    <name type="scientific">Hyaloscypha hepaticicola</name>
    <dbReference type="NCBI Taxonomy" id="2082293"/>
    <lineage>
        <taxon>Eukaryota</taxon>
        <taxon>Fungi</taxon>
        <taxon>Dikarya</taxon>
        <taxon>Ascomycota</taxon>
        <taxon>Pezizomycotina</taxon>
        <taxon>Leotiomycetes</taxon>
        <taxon>Helotiales</taxon>
        <taxon>Hyaloscyphaceae</taxon>
        <taxon>Hyaloscypha</taxon>
    </lineage>
</organism>
<dbReference type="PANTHER" id="PTHR38248:SF2">
    <property type="entry name" value="FUNK1 11"/>
    <property type="match status" value="1"/>
</dbReference>
<feature type="domain" description="Fungal-type protein kinase" evidence="1">
    <location>
        <begin position="412"/>
        <end position="457"/>
    </location>
</feature>
<evidence type="ECO:0000313" key="3">
    <source>
        <dbReference type="Proteomes" id="UP000235672"/>
    </source>
</evidence>
<reference evidence="2 3" key="1">
    <citation type="submission" date="2016-05" db="EMBL/GenBank/DDBJ databases">
        <title>A degradative enzymes factory behind the ericoid mycorrhizal symbiosis.</title>
        <authorList>
            <consortium name="DOE Joint Genome Institute"/>
            <person name="Martino E."/>
            <person name="Morin E."/>
            <person name="Grelet G."/>
            <person name="Kuo A."/>
            <person name="Kohler A."/>
            <person name="Daghino S."/>
            <person name="Barry K."/>
            <person name="Choi C."/>
            <person name="Cichocki N."/>
            <person name="Clum A."/>
            <person name="Copeland A."/>
            <person name="Hainaut M."/>
            <person name="Haridas S."/>
            <person name="Labutti K."/>
            <person name="Lindquist E."/>
            <person name="Lipzen A."/>
            <person name="Khouja H.-R."/>
            <person name="Murat C."/>
            <person name="Ohm R."/>
            <person name="Olson A."/>
            <person name="Spatafora J."/>
            <person name="Veneault-Fourrey C."/>
            <person name="Henrissat B."/>
            <person name="Grigoriev I."/>
            <person name="Martin F."/>
            <person name="Perotto S."/>
        </authorList>
    </citation>
    <scope>NUCLEOTIDE SEQUENCE [LARGE SCALE GENOMIC DNA]</scope>
    <source>
        <strain evidence="2 3">UAMH 7357</strain>
    </source>
</reference>
<dbReference type="EMBL" id="KZ613540">
    <property type="protein sequence ID" value="PMD12863.1"/>
    <property type="molecule type" value="Genomic_DNA"/>
</dbReference>
<dbReference type="OrthoDB" id="3509550at2759"/>
<evidence type="ECO:0000259" key="1">
    <source>
        <dbReference type="Pfam" id="PF17667"/>
    </source>
</evidence>
<dbReference type="Proteomes" id="UP000235672">
    <property type="component" value="Unassembled WGS sequence"/>
</dbReference>
<dbReference type="STRING" id="1745343.A0A2J6PFT7"/>
<feature type="domain" description="Fungal-type protein kinase" evidence="1">
    <location>
        <begin position="243"/>
        <end position="331"/>
    </location>
</feature>
<dbReference type="InterPro" id="IPR040976">
    <property type="entry name" value="Pkinase_fungal"/>
</dbReference>
<gene>
    <name evidence="2" type="ORF">NA56DRAFT_683216</name>
</gene>
<name>A0A2J6PFT7_9HELO</name>
<protein>
    <recommendedName>
        <fullName evidence="1">Fungal-type protein kinase domain-containing protein</fullName>
    </recommendedName>
</protein>
<sequence>MSNKSRLDIIETNFISNRLDVFRDSFTSICEKLCIECSTDALDQIDEGLALPVISDNFDFDSVKPLLSAVFNNKFDELIWDKVYSAVIESTPPPHPLSSFPQTPWLRNTSSFAKSFEHRKYVDEVLNEELGTMYINIPGFYAAFFGNVEDLETVSKVVFKKCREGSNPLYCEESGWDGWPKDAKQEDVLSWIAQMSEHDSTAGKDSKCHWSQILVPGELKSNPSADTASKAWLDLGRYAREEFDRLGGIASEPFDVNEDGLQFVSTVLGFLWINQEELGFDSTIITTDGRRYIEIERNSQRECLIIDEVMKRAPCIAGRATTYWKAHREGDYSRARLRSSSCIDAPLPPGQRSCPSSPTKAGSTAVPNRVHRRVIVRDYGKHIYKASSRAALLETLDGCIEGHESLYTKAEQREGTTRARGKTGTRAFMAIGVLHDDEKHLFMHDLESFFWVLFWICIYYIEELAKLKLGIVSDEGIFRKTTTEYFTEYYKPLMPWLNRLRRVVFPNGGRWKSEDRELYSRMKEIIREARKDPKVLTDK</sequence>
<proteinExistence type="predicted"/>
<keyword evidence="3" id="KW-1185">Reference proteome</keyword>
<accession>A0A2J6PFT7</accession>
<dbReference type="PANTHER" id="PTHR38248">
    <property type="entry name" value="FUNK1 6"/>
    <property type="match status" value="1"/>
</dbReference>
<evidence type="ECO:0000313" key="2">
    <source>
        <dbReference type="EMBL" id="PMD12863.1"/>
    </source>
</evidence>
<feature type="domain" description="Fungal-type protein kinase" evidence="1">
    <location>
        <begin position="354"/>
        <end position="410"/>
    </location>
</feature>
<dbReference type="AlphaFoldDB" id="A0A2J6PFT7"/>
<feature type="domain" description="Fungal-type protein kinase" evidence="1">
    <location>
        <begin position="198"/>
        <end position="242"/>
    </location>
</feature>